<protein>
    <submittedName>
        <fullName evidence="1">Uncharacterized protein</fullName>
    </submittedName>
</protein>
<accession>A0A5B0NCU3</accession>
<organism evidence="1 2">
    <name type="scientific">Puccinia graminis f. sp. tritici</name>
    <dbReference type="NCBI Taxonomy" id="56615"/>
    <lineage>
        <taxon>Eukaryota</taxon>
        <taxon>Fungi</taxon>
        <taxon>Dikarya</taxon>
        <taxon>Basidiomycota</taxon>
        <taxon>Pucciniomycotina</taxon>
        <taxon>Pucciniomycetes</taxon>
        <taxon>Pucciniales</taxon>
        <taxon>Pucciniaceae</taxon>
        <taxon>Puccinia</taxon>
    </lineage>
</organism>
<keyword evidence="2" id="KW-1185">Reference proteome</keyword>
<evidence type="ECO:0000313" key="1">
    <source>
        <dbReference type="EMBL" id="KAA1086532.1"/>
    </source>
</evidence>
<evidence type="ECO:0000313" key="2">
    <source>
        <dbReference type="Proteomes" id="UP000324748"/>
    </source>
</evidence>
<dbReference type="Proteomes" id="UP000324748">
    <property type="component" value="Unassembled WGS sequence"/>
</dbReference>
<dbReference type="AlphaFoldDB" id="A0A5B0NCU3"/>
<gene>
    <name evidence="1" type="ORF">PGT21_002421</name>
</gene>
<sequence>MSLKGLLVDSRLTVFPHLLPIAQKAIIPNRSTPLPKQLTNQPILSTNPFTFPAKTSFRSFSSFSSHLSYKLFLSSASFLHRPERYSSLSSYTLFIVIYSLLPLPCTPALEVHASPAGRQPFQSTRYMPRRLEGPCQLEGVLGIPGDTRISAGIWGGERTSAPESASPGGYPLALADIRQRIADIRNGLSPPISSHVTFNQLR</sequence>
<proteinExistence type="predicted"/>
<dbReference type="EMBL" id="VSWC01000105">
    <property type="protein sequence ID" value="KAA1086532.1"/>
    <property type="molecule type" value="Genomic_DNA"/>
</dbReference>
<comment type="caution">
    <text evidence="1">The sequence shown here is derived from an EMBL/GenBank/DDBJ whole genome shotgun (WGS) entry which is preliminary data.</text>
</comment>
<reference evidence="1 2" key="1">
    <citation type="submission" date="2019-05" db="EMBL/GenBank/DDBJ databases">
        <title>Emergence of the Ug99 lineage of the wheat stem rust pathogen through somatic hybridization.</title>
        <authorList>
            <person name="Li F."/>
            <person name="Upadhyaya N.M."/>
            <person name="Sperschneider J."/>
            <person name="Matny O."/>
            <person name="Nguyen-Phuc H."/>
            <person name="Mago R."/>
            <person name="Raley C."/>
            <person name="Miller M.E."/>
            <person name="Silverstein K.A.T."/>
            <person name="Henningsen E."/>
            <person name="Hirsch C.D."/>
            <person name="Visser B."/>
            <person name="Pretorius Z.A."/>
            <person name="Steffenson B.J."/>
            <person name="Schwessinger B."/>
            <person name="Dodds P.N."/>
            <person name="Figueroa M."/>
        </authorList>
    </citation>
    <scope>NUCLEOTIDE SEQUENCE [LARGE SCALE GENOMIC DNA]</scope>
    <source>
        <strain evidence="1">21-0</strain>
    </source>
</reference>
<name>A0A5B0NCU3_PUCGR</name>